<proteinExistence type="predicted"/>
<sequence length="67" mass="7416">MKDTFNNDASSTISANIWADKGLLANDTKPQKKEQCGQWQAENSNAINAYNSHVEAHGVFSDNVRSF</sequence>
<evidence type="ECO:0000256" key="1">
    <source>
        <dbReference type="ARBA" id="ARBA00022649"/>
    </source>
</evidence>
<dbReference type="AlphaFoldDB" id="A0A5E7V634"/>
<organism evidence="2 3">
    <name type="scientific">Pseudomonas fluorescens</name>
    <dbReference type="NCBI Taxonomy" id="294"/>
    <lineage>
        <taxon>Bacteria</taxon>
        <taxon>Pseudomonadati</taxon>
        <taxon>Pseudomonadota</taxon>
        <taxon>Gammaproteobacteria</taxon>
        <taxon>Pseudomonadales</taxon>
        <taxon>Pseudomonadaceae</taxon>
        <taxon>Pseudomonas</taxon>
    </lineage>
</organism>
<keyword evidence="1" id="KW-1277">Toxin-antitoxin system</keyword>
<gene>
    <name evidence="2" type="ORF">PS928_04826</name>
</gene>
<accession>A0A5E7V634</accession>
<reference evidence="2 3" key="1">
    <citation type="submission" date="2019-09" db="EMBL/GenBank/DDBJ databases">
        <authorList>
            <person name="Chandra G."/>
            <person name="Truman W A."/>
        </authorList>
    </citation>
    <scope>NUCLEOTIDE SEQUENCE [LARGE SCALE GENOMIC DNA]</scope>
    <source>
        <strain evidence="2">PS928</strain>
    </source>
</reference>
<dbReference type="Pfam" id="PF07362">
    <property type="entry name" value="CcdA"/>
    <property type="match status" value="1"/>
</dbReference>
<dbReference type="OrthoDB" id="7219749at2"/>
<name>A0A5E7V634_PSEFL</name>
<dbReference type="RefSeq" id="WP_150787466.1">
    <property type="nucleotide sequence ID" value="NZ_CABVJF010000022.1"/>
</dbReference>
<evidence type="ECO:0000313" key="2">
    <source>
        <dbReference type="EMBL" id="VVQ19482.1"/>
    </source>
</evidence>
<protein>
    <submittedName>
        <fullName evidence="2">Uncharacterized protein</fullName>
    </submittedName>
</protein>
<dbReference type="Proteomes" id="UP000381378">
    <property type="component" value="Unassembled WGS sequence"/>
</dbReference>
<dbReference type="EMBL" id="CABVJF010000022">
    <property type="protein sequence ID" value="VVQ19482.1"/>
    <property type="molecule type" value="Genomic_DNA"/>
</dbReference>
<evidence type="ECO:0000313" key="3">
    <source>
        <dbReference type="Proteomes" id="UP000381378"/>
    </source>
</evidence>
<dbReference type="InterPro" id="IPR009956">
    <property type="entry name" value="Post-segregation_anti-tox_CcdA"/>
</dbReference>